<evidence type="ECO:0000256" key="2">
    <source>
        <dbReference type="ARBA" id="ARBA00023002"/>
    </source>
</evidence>
<keyword evidence="4" id="KW-0812">Transmembrane</keyword>
<dbReference type="InterPro" id="IPR036291">
    <property type="entry name" value="NAD(P)-bd_dom_sf"/>
</dbReference>
<dbReference type="InterPro" id="IPR002347">
    <property type="entry name" value="SDR_fam"/>
</dbReference>
<evidence type="ECO:0000313" key="5">
    <source>
        <dbReference type="EMBL" id="KAI5626963.1"/>
    </source>
</evidence>
<accession>A0AAD5B1S9</accession>
<feature type="transmembrane region" description="Helical" evidence="4">
    <location>
        <begin position="6"/>
        <end position="27"/>
    </location>
</feature>
<evidence type="ECO:0000256" key="4">
    <source>
        <dbReference type="SAM" id="Phobius"/>
    </source>
</evidence>
<dbReference type="AlphaFoldDB" id="A0AAD5B1S9"/>
<reference evidence="5" key="1">
    <citation type="submission" date="2018-07" db="EMBL/GenBank/DDBJ databases">
        <title>Comparative genomics of catfishes provides insights into carnivory and benthic adaptation.</title>
        <authorList>
            <person name="Zhang Y."/>
            <person name="Wang D."/>
            <person name="Peng Z."/>
            <person name="Zheng S."/>
            <person name="Shao F."/>
            <person name="Tao W."/>
        </authorList>
    </citation>
    <scope>NUCLEOTIDE SEQUENCE</scope>
    <source>
        <strain evidence="5">Chongqing</strain>
    </source>
</reference>
<organism evidence="5 6">
    <name type="scientific">Silurus asotus</name>
    <name type="common">Amur catfish</name>
    <name type="synonym">Parasilurus asotus</name>
    <dbReference type="NCBI Taxonomy" id="30991"/>
    <lineage>
        <taxon>Eukaryota</taxon>
        <taxon>Metazoa</taxon>
        <taxon>Chordata</taxon>
        <taxon>Craniata</taxon>
        <taxon>Vertebrata</taxon>
        <taxon>Euteleostomi</taxon>
        <taxon>Actinopterygii</taxon>
        <taxon>Neopterygii</taxon>
        <taxon>Teleostei</taxon>
        <taxon>Ostariophysi</taxon>
        <taxon>Siluriformes</taxon>
        <taxon>Siluridae</taxon>
        <taxon>Silurus</taxon>
    </lineage>
</organism>
<dbReference type="EMBL" id="MU551526">
    <property type="protein sequence ID" value="KAI5626963.1"/>
    <property type="molecule type" value="Genomic_DNA"/>
</dbReference>
<dbReference type="GO" id="GO:0016491">
    <property type="term" value="F:oxidoreductase activity"/>
    <property type="evidence" value="ECO:0007669"/>
    <property type="project" value="UniProtKB-KW"/>
</dbReference>
<gene>
    <name evidence="5" type="ORF">C0J50_13461</name>
</gene>
<keyword evidence="6" id="KW-1185">Reference proteome</keyword>
<sequence length="338" mass="37159">MLCYWILNESVAVTLLSVSWSCLVVHFSSRKEDMLPMQGKAVLITGCDSGFGHNLAKILDKAGMKVYAGVLEEFGPGAQALREVSSEHLTILQMDITNINQISEAHTLIKSQIGDTGLWGLVNNAGVLGYTCDGELLPMRIIRKILNVNFIAGVEVTNVFLPLIRQAQGRIVCISSMSGEVPFPGFAAYGASKAAVISYYGALRQELSCWGVKVAIIQPAGFKTSIFGNQEEWAKIQKEILSTQPFEIIDAYGEEYICSMQERLNNMNSQATANFEPVLDNLQHALVSEKPKAFYYPGHAAWAIPCLQRICSTWLFDAIFAQIFTYKNVCPAGVASKK</sequence>
<comment type="similarity">
    <text evidence="1 3">Belongs to the short-chain dehydrogenases/reductases (SDR) family.</text>
</comment>
<dbReference type="PRINTS" id="PR00080">
    <property type="entry name" value="SDRFAMILY"/>
</dbReference>
<dbReference type="GO" id="GO:0008202">
    <property type="term" value="P:steroid metabolic process"/>
    <property type="evidence" value="ECO:0007669"/>
    <property type="project" value="TreeGrafter"/>
</dbReference>
<dbReference type="PANTHER" id="PTHR43313:SF3">
    <property type="entry name" value="17-BETA-HYDROXYSTEROID DEHYDROGENASE TYPE 2"/>
    <property type="match status" value="1"/>
</dbReference>
<protein>
    <submittedName>
        <fullName evidence="5">Estradiol 17-beta-dehydrogenase 2 isoform X1</fullName>
    </submittedName>
</protein>
<comment type="caution">
    <text evidence="5">The sequence shown here is derived from an EMBL/GenBank/DDBJ whole genome shotgun (WGS) entry which is preliminary data.</text>
</comment>
<evidence type="ECO:0000313" key="6">
    <source>
        <dbReference type="Proteomes" id="UP001205998"/>
    </source>
</evidence>
<dbReference type="Gene3D" id="3.40.50.720">
    <property type="entry name" value="NAD(P)-binding Rossmann-like Domain"/>
    <property type="match status" value="1"/>
</dbReference>
<evidence type="ECO:0000256" key="1">
    <source>
        <dbReference type="ARBA" id="ARBA00006484"/>
    </source>
</evidence>
<dbReference type="PANTHER" id="PTHR43313">
    <property type="entry name" value="SHORT-CHAIN DEHYDROGENASE/REDUCTASE FAMILY 9C"/>
    <property type="match status" value="1"/>
</dbReference>
<dbReference type="InterPro" id="IPR020904">
    <property type="entry name" value="Sc_DH/Rdtase_CS"/>
</dbReference>
<keyword evidence="2" id="KW-0560">Oxidoreductase</keyword>
<name>A0AAD5B1S9_SILAS</name>
<dbReference type="SUPFAM" id="SSF51735">
    <property type="entry name" value="NAD(P)-binding Rossmann-fold domains"/>
    <property type="match status" value="1"/>
</dbReference>
<keyword evidence="4" id="KW-0472">Membrane</keyword>
<dbReference type="PROSITE" id="PS00061">
    <property type="entry name" value="ADH_SHORT"/>
    <property type="match status" value="1"/>
</dbReference>
<dbReference type="Pfam" id="PF00106">
    <property type="entry name" value="adh_short"/>
    <property type="match status" value="1"/>
</dbReference>
<proteinExistence type="inferred from homology"/>
<keyword evidence="4" id="KW-1133">Transmembrane helix</keyword>
<evidence type="ECO:0000256" key="3">
    <source>
        <dbReference type="RuleBase" id="RU000363"/>
    </source>
</evidence>
<dbReference type="Proteomes" id="UP001205998">
    <property type="component" value="Unassembled WGS sequence"/>
</dbReference>
<dbReference type="PRINTS" id="PR00081">
    <property type="entry name" value="GDHRDH"/>
</dbReference>